<dbReference type="PANTHER" id="PTHR42932">
    <property type="entry name" value="GENERAL STRESS PROTEIN 20U"/>
    <property type="match status" value="1"/>
</dbReference>
<dbReference type="RefSeq" id="WP_318595973.1">
    <property type="nucleotide sequence ID" value="NZ_JAWSTH010000008.1"/>
</dbReference>
<evidence type="ECO:0000259" key="3">
    <source>
        <dbReference type="Pfam" id="PF00210"/>
    </source>
</evidence>
<evidence type="ECO:0000313" key="5">
    <source>
        <dbReference type="Proteomes" id="UP001284601"/>
    </source>
</evidence>
<feature type="domain" description="Ferritin/DPS" evidence="3">
    <location>
        <begin position="25"/>
        <end position="158"/>
    </location>
</feature>
<reference evidence="4 5" key="2">
    <citation type="submission" date="2023-10" db="EMBL/GenBank/DDBJ databases">
        <authorList>
            <person name="Han X.F."/>
        </authorList>
    </citation>
    <scope>NUCLEOTIDE SEQUENCE [LARGE SCALE GENOMIC DNA]</scope>
    <source>
        <strain evidence="4 5">KCTC 39840</strain>
    </source>
</reference>
<evidence type="ECO:0000256" key="1">
    <source>
        <dbReference type="ARBA" id="ARBA00009497"/>
    </source>
</evidence>
<evidence type="ECO:0000256" key="2">
    <source>
        <dbReference type="RuleBase" id="RU003875"/>
    </source>
</evidence>
<comment type="caution">
    <text evidence="4">The sequence shown here is derived from an EMBL/GenBank/DDBJ whole genome shotgun (WGS) entry which is preliminary data.</text>
</comment>
<dbReference type="Proteomes" id="UP001284601">
    <property type="component" value="Unassembled WGS sequence"/>
</dbReference>
<dbReference type="Pfam" id="PF00210">
    <property type="entry name" value="Ferritin"/>
    <property type="match status" value="1"/>
</dbReference>
<comment type="similarity">
    <text evidence="1 2">Belongs to the Dps family.</text>
</comment>
<dbReference type="CDD" id="cd01043">
    <property type="entry name" value="DPS"/>
    <property type="match status" value="1"/>
</dbReference>
<dbReference type="Gene3D" id="1.20.1260.10">
    <property type="match status" value="1"/>
</dbReference>
<dbReference type="PANTHER" id="PTHR42932:SF2">
    <property type="entry name" value="DNA PROTECTION DURING STARVATION PROTEIN 1"/>
    <property type="match status" value="1"/>
</dbReference>
<dbReference type="InterPro" id="IPR002177">
    <property type="entry name" value="DPS_DNA-bd"/>
</dbReference>
<dbReference type="SUPFAM" id="SSF47240">
    <property type="entry name" value="Ferritin-like"/>
    <property type="match status" value="1"/>
</dbReference>
<dbReference type="PROSITE" id="PS00818">
    <property type="entry name" value="DPS_1"/>
    <property type="match status" value="1"/>
</dbReference>
<name>A0ABU4HLW4_9ACTN</name>
<dbReference type="InterPro" id="IPR009078">
    <property type="entry name" value="Ferritin-like_SF"/>
</dbReference>
<evidence type="ECO:0000313" key="4">
    <source>
        <dbReference type="EMBL" id="MDW5593714.1"/>
    </source>
</evidence>
<accession>A0ABU4HLW4</accession>
<keyword evidence="5" id="KW-1185">Reference proteome</keyword>
<gene>
    <name evidence="4" type="ORF">R7226_05175</name>
</gene>
<protein>
    <submittedName>
        <fullName evidence="4">DNA starvation/stationary phase protection protein</fullName>
    </submittedName>
</protein>
<dbReference type="InterPro" id="IPR012347">
    <property type="entry name" value="Ferritin-like"/>
</dbReference>
<dbReference type="EMBL" id="JAWSTH010000008">
    <property type="protein sequence ID" value="MDW5593714.1"/>
    <property type="molecule type" value="Genomic_DNA"/>
</dbReference>
<dbReference type="InterPro" id="IPR008331">
    <property type="entry name" value="Ferritin_DPS_dom"/>
</dbReference>
<sequence length="162" mass="17934">MAHQTISEDHHPTLRHNDREAIGAELQAVLVTLIDLSLLGKQAHWNIVGPNFRSLHLFLDELVDAWRLASDEVAERAVALGYQPDGQVRTVAARTILSPLPEGQLLDQDVIAAVTRLLTDAIGDIRNRMDKLEDVDTVTADLLHGVVQGLEENLWMIRVQAG</sequence>
<dbReference type="PRINTS" id="PR01346">
    <property type="entry name" value="HELNAPAPROT"/>
</dbReference>
<dbReference type="PIRSF" id="PIRSF005900">
    <property type="entry name" value="Dps"/>
    <property type="match status" value="1"/>
</dbReference>
<proteinExistence type="inferred from homology"/>
<dbReference type="InterPro" id="IPR023188">
    <property type="entry name" value="DPS_DNA-bd_CS"/>
</dbReference>
<organism evidence="4 5">
    <name type="scientific">Conexibacter stalactiti</name>
    <dbReference type="NCBI Taxonomy" id="1940611"/>
    <lineage>
        <taxon>Bacteria</taxon>
        <taxon>Bacillati</taxon>
        <taxon>Actinomycetota</taxon>
        <taxon>Thermoleophilia</taxon>
        <taxon>Solirubrobacterales</taxon>
        <taxon>Conexibacteraceae</taxon>
        <taxon>Conexibacter</taxon>
    </lineage>
</organism>
<reference evidence="5" key="1">
    <citation type="submission" date="2023-07" db="EMBL/GenBank/DDBJ databases">
        <title>Conexibacter stalactiti sp. nov., isolated from stalactites in a lava cave and emended description of the genus Conexibacter.</title>
        <authorList>
            <person name="Lee S.D."/>
        </authorList>
    </citation>
    <scope>NUCLEOTIDE SEQUENCE [LARGE SCALE GENOMIC DNA]</scope>
    <source>
        <strain evidence="5">KCTC 39840</strain>
    </source>
</reference>